<dbReference type="InterPro" id="IPR006045">
    <property type="entry name" value="Cupin_1"/>
</dbReference>
<dbReference type="InterPro" id="IPR014710">
    <property type="entry name" value="RmlC-like_jellyroll"/>
</dbReference>
<evidence type="ECO:0000256" key="5">
    <source>
        <dbReference type="ARBA" id="ARBA00022523"/>
    </source>
</evidence>
<dbReference type="CDD" id="cd02241">
    <property type="entry name" value="cupin_OxOx"/>
    <property type="match status" value="1"/>
</dbReference>
<dbReference type="GO" id="GO:2000280">
    <property type="term" value="P:regulation of root development"/>
    <property type="evidence" value="ECO:0007669"/>
    <property type="project" value="UniProtKB-ARBA"/>
</dbReference>
<protein>
    <recommendedName>
        <fullName evidence="14">Germin-like protein</fullName>
    </recommendedName>
</protein>
<reference evidence="17" key="1">
    <citation type="submission" date="2025-08" db="UniProtKB">
        <authorList>
            <consortium name="RefSeq"/>
        </authorList>
    </citation>
    <scope>IDENTIFICATION</scope>
</reference>
<evidence type="ECO:0000256" key="12">
    <source>
        <dbReference type="PIRSR" id="PIRSR601929-2"/>
    </source>
</evidence>
<dbReference type="InterPro" id="IPR011051">
    <property type="entry name" value="RmlC_Cupin_sf"/>
</dbReference>
<evidence type="ECO:0000256" key="7">
    <source>
        <dbReference type="ARBA" id="ARBA00022723"/>
    </source>
</evidence>
<feature type="binding site" evidence="12">
    <location>
        <position position="112"/>
    </location>
    <ligand>
        <name>Mn(2+)</name>
        <dbReference type="ChEBI" id="CHEBI:29035"/>
    </ligand>
</feature>
<feature type="disulfide bond" evidence="13">
    <location>
        <begin position="34"/>
        <end position="49"/>
    </location>
</feature>
<feature type="signal peptide" evidence="14">
    <location>
        <begin position="1"/>
        <end position="25"/>
    </location>
</feature>
<evidence type="ECO:0000313" key="17">
    <source>
        <dbReference type="RefSeq" id="XP_039114934.1"/>
    </source>
</evidence>
<keyword evidence="10 11" id="KW-0464">Manganese</keyword>
<evidence type="ECO:0000313" key="16">
    <source>
        <dbReference type="Proteomes" id="UP001515500"/>
    </source>
</evidence>
<gene>
    <name evidence="17" type="primary">LOC120250207</name>
</gene>
<dbReference type="FunFam" id="2.60.120.10:FF:000025">
    <property type="entry name" value="germin-like protein subfamily 2 member 1"/>
    <property type="match status" value="1"/>
</dbReference>
<dbReference type="Gene3D" id="2.60.120.10">
    <property type="entry name" value="Jelly Rolls"/>
    <property type="match status" value="1"/>
</dbReference>
<evidence type="ECO:0000256" key="8">
    <source>
        <dbReference type="ARBA" id="ARBA00022729"/>
    </source>
</evidence>
<feature type="domain" description="Cupin type-1" evidence="15">
    <location>
        <begin position="73"/>
        <end position="212"/>
    </location>
</feature>
<evidence type="ECO:0000256" key="13">
    <source>
        <dbReference type="PIRSR" id="PIRSR601929-3"/>
    </source>
</evidence>
<evidence type="ECO:0000256" key="3">
    <source>
        <dbReference type="ARBA" id="ARBA00007456"/>
    </source>
</evidence>
<keyword evidence="6 14" id="KW-0964">Secreted</keyword>
<evidence type="ECO:0000256" key="14">
    <source>
        <dbReference type="RuleBase" id="RU366015"/>
    </source>
</evidence>
<accession>A0AB40AJK7</accession>
<evidence type="ECO:0000259" key="15">
    <source>
        <dbReference type="SMART" id="SM00835"/>
    </source>
</evidence>
<dbReference type="AlphaFoldDB" id="A0AB40AJK7"/>
<evidence type="ECO:0000256" key="6">
    <source>
        <dbReference type="ARBA" id="ARBA00022525"/>
    </source>
</evidence>
<keyword evidence="5 14" id="KW-0052">Apoplast</keyword>
<feature type="chain" id="PRO_5044047121" description="Germin-like protein" evidence="14">
    <location>
        <begin position="26"/>
        <end position="221"/>
    </location>
</feature>
<comment type="subcellular location">
    <subcellularLocation>
        <location evidence="2 14">Secreted</location>
        <location evidence="2 14">Extracellular space</location>
        <location evidence="2 14">Apoplast</location>
    </subcellularLocation>
</comment>
<keyword evidence="8 14" id="KW-0732">Signal</keyword>
<evidence type="ECO:0000256" key="2">
    <source>
        <dbReference type="ARBA" id="ARBA00004271"/>
    </source>
</evidence>
<proteinExistence type="inferred from homology"/>
<dbReference type="GO" id="GO:0009506">
    <property type="term" value="C:plasmodesma"/>
    <property type="evidence" value="ECO:0007669"/>
    <property type="project" value="UniProtKB-ARBA"/>
</dbReference>
<evidence type="ECO:0000256" key="1">
    <source>
        <dbReference type="ARBA" id="ARBA00003629"/>
    </source>
</evidence>
<dbReference type="GO" id="GO:0030145">
    <property type="term" value="F:manganese ion binding"/>
    <property type="evidence" value="ECO:0007669"/>
    <property type="project" value="UniProtKB-UniRule"/>
</dbReference>
<dbReference type="Pfam" id="PF00190">
    <property type="entry name" value="Cupin_1"/>
    <property type="match status" value="1"/>
</dbReference>
<feature type="binding site" evidence="11">
    <location>
        <position position="109"/>
    </location>
    <ligand>
        <name>oxalate</name>
        <dbReference type="ChEBI" id="CHEBI:30623"/>
    </ligand>
</feature>
<feature type="binding site" evidence="12">
    <location>
        <position position="158"/>
    </location>
    <ligand>
        <name>Mn(2+)</name>
        <dbReference type="ChEBI" id="CHEBI:29035"/>
    </ligand>
</feature>
<dbReference type="SMART" id="SM00835">
    <property type="entry name" value="Cupin_1"/>
    <property type="match status" value="1"/>
</dbReference>
<comment type="subunit">
    <text evidence="4">Oligomer (believed to be a pentamer but probably hexamer).</text>
</comment>
<dbReference type="PANTHER" id="PTHR31238">
    <property type="entry name" value="GERMIN-LIKE PROTEIN SUBFAMILY 3 MEMBER 3"/>
    <property type="match status" value="1"/>
</dbReference>
<dbReference type="GO" id="GO:0010497">
    <property type="term" value="P:plasmodesmata-mediated intercellular transport"/>
    <property type="evidence" value="ECO:0007669"/>
    <property type="project" value="UniProtKB-ARBA"/>
</dbReference>
<name>A0AB40AJK7_DIOCR</name>
<dbReference type="SUPFAM" id="SSF51182">
    <property type="entry name" value="RmlC-like cupins"/>
    <property type="match status" value="1"/>
</dbReference>
<dbReference type="RefSeq" id="XP_039114934.1">
    <property type="nucleotide sequence ID" value="XM_039259000.1"/>
</dbReference>
<evidence type="ECO:0000256" key="9">
    <source>
        <dbReference type="ARBA" id="ARBA00023157"/>
    </source>
</evidence>
<dbReference type="GeneID" id="120250207"/>
<organism evidence="16 17">
    <name type="scientific">Dioscorea cayennensis subsp. rotundata</name>
    <name type="common">White Guinea yam</name>
    <name type="synonym">Dioscorea rotundata</name>
    <dbReference type="NCBI Taxonomy" id="55577"/>
    <lineage>
        <taxon>Eukaryota</taxon>
        <taxon>Viridiplantae</taxon>
        <taxon>Streptophyta</taxon>
        <taxon>Embryophyta</taxon>
        <taxon>Tracheophyta</taxon>
        <taxon>Spermatophyta</taxon>
        <taxon>Magnoliopsida</taxon>
        <taxon>Liliopsida</taxon>
        <taxon>Dioscoreales</taxon>
        <taxon>Dioscoreaceae</taxon>
        <taxon>Dioscorea</taxon>
    </lineage>
</organism>
<comment type="function">
    <text evidence="1">May play a role in plant defense. Probably has no oxalate oxidase activity even if the active site is conserved.</text>
</comment>
<sequence>MKDASFIQSLFSIFLLFSDTASVAADPNLLQDLCVADLNSTLRVNGFACKPTATVSEADFSYAGLATAGDTNSTVVGSKASAATVEKIPGLNTLGISMARVDYAPGGVNPPHTHSRATGIAFVLEGTLEVGFITTANKLISKTISAGEVFVFPRGLVHFQRNTGTTPAAALAAFNSQLPGTQSLALTLFTASPAVPEDVLEKAFQIGSNEVDKIKDRLHPK</sequence>
<evidence type="ECO:0000256" key="11">
    <source>
        <dbReference type="PIRSR" id="PIRSR601929-1"/>
    </source>
</evidence>
<feature type="binding site" evidence="11">
    <location>
        <position position="114"/>
    </location>
    <ligand>
        <name>oxalate</name>
        <dbReference type="ChEBI" id="CHEBI:30623"/>
    </ligand>
</feature>
<dbReference type="PRINTS" id="PR00325">
    <property type="entry name" value="GERMIN"/>
</dbReference>
<dbReference type="InterPro" id="IPR001929">
    <property type="entry name" value="Germin"/>
</dbReference>
<keyword evidence="16" id="KW-1185">Reference proteome</keyword>
<dbReference type="GO" id="GO:0048046">
    <property type="term" value="C:apoplast"/>
    <property type="evidence" value="ECO:0007669"/>
    <property type="project" value="UniProtKB-SubCell"/>
</dbReference>
<evidence type="ECO:0000256" key="10">
    <source>
        <dbReference type="ARBA" id="ARBA00023211"/>
    </source>
</evidence>
<feature type="binding site" evidence="12">
    <location>
        <position position="114"/>
    </location>
    <ligand>
        <name>Mn(2+)</name>
        <dbReference type="ChEBI" id="CHEBI:29035"/>
    </ligand>
</feature>
<keyword evidence="7 11" id="KW-0479">Metal-binding</keyword>
<evidence type="ECO:0000256" key="4">
    <source>
        <dbReference type="ARBA" id="ARBA00011268"/>
    </source>
</evidence>
<comment type="similarity">
    <text evidence="3 14">Belongs to the germin family.</text>
</comment>
<keyword evidence="9 13" id="KW-1015">Disulfide bond</keyword>
<dbReference type="Proteomes" id="UP001515500">
    <property type="component" value="Chromosome 19"/>
</dbReference>